<reference evidence="1" key="1">
    <citation type="submission" date="2014-11" db="EMBL/GenBank/DDBJ databases">
        <authorList>
            <person name="Amaro Gonzalez C."/>
        </authorList>
    </citation>
    <scope>NUCLEOTIDE SEQUENCE</scope>
</reference>
<proteinExistence type="predicted"/>
<protein>
    <submittedName>
        <fullName evidence="1">Uncharacterized protein</fullName>
    </submittedName>
</protein>
<dbReference type="EMBL" id="GBXM01047620">
    <property type="protein sequence ID" value="JAH60957.1"/>
    <property type="molecule type" value="Transcribed_RNA"/>
</dbReference>
<sequence>MKNELLFFFGAKFQSCRTILDQRQFFFTTERVLFCLCCVRMP</sequence>
<accession>A0A0E9U5E3</accession>
<name>A0A0E9U5E3_ANGAN</name>
<organism evidence="1">
    <name type="scientific">Anguilla anguilla</name>
    <name type="common">European freshwater eel</name>
    <name type="synonym">Muraena anguilla</name>
    <dbReference type="NCBI Taxonomy" id="7936"/>
    <lineage>
        <taxon>Eukaryota</taxon>
        <taxon>Metazoa</taxon>
        <taxon>Chordata</taxon>
        <taxon>Craniata</taxon>
        <taxon>Vertebrata</taxon>
        <taxon>Euteleostomi</taxon>
        <taxon>Actinopterygii</taxon>
        <taxon>Neopterygii</taxon>
        <taxon>Teleostei</taxon>
        <taxon>Anguilliformes</taxon>
        <taxon>Anguillidae</taxon>
        <taxon>Anguilla</taxon>
    </lineage>
</organism>
<dbReference type="AlphaFoldDB" id="A0A0E9U5E3"/>
<reference evidence="1" key="2">
    <citation type="journal article" date="2015" name="Fish Shellfish Immunol.">
        <title>Early steps in the European eel (Anguilla anguilla)-Vibrio vulnificus interaction in the gills: Role of the RtxA13 toxin.</title>
        <authorList>
            <person name="Callol A."/>
            <person name="Pajuelo D."/>
            <person name="Ebbesson L."/>
            <person name="Teles M."/>
            <person name="MacKenzie S."/>
            <person name="Amaro C."/>
        </authorList>
    </citation>
    <scope>NUCLEOTIDE SEQUENCE</scope>
</reference>
<evidence type="ECO:0000313" key="1">
    <source>
        <dbReference type="EMBL" id="JAH60957.1"/>
    </source>
</evidence>